<dbReference type="InterPro" id="IPR026122">
    <property type="entry name" value="MOV-10/SDE3_DEXXQ/H-box"/>
</dbReference>
<organism>
    <name type="scientific">Ixodes scapularis</name>
    <name type="common">Black-legged tick</name>
    <name type="synonym">Deer tick</name>
    <dbReference type="NCBI Taxonomy" id="6945"/>
    <lineage>
        <taxon>Eukaryota</taxon>
        <taxon>Metazoa</taxon>
        <taxon>Ecdysozoa</taxon>
        <taxon>Arthropoda</taxon>
        <taxon>Chelicerata</taxon>
        <taxon>Arachnida</taxon>
        <taxon>Acari</taxon>
        <taxon>Parasitiformes</taxon>
        <taxon>Ixodida</taxon>
        <taxon>Ixodoidea</taxon>
        <taxon>Ixodidae</taxon>
        <taxon>Ixodinae</taxon>
        <taxon>Ixodes</taxon>
    </lineage>
</organism>
<dbReference type="OrthoDB" id="6509655at2759"/>
<dbReference type="VEuPathDB" id="VectorBase:ISCW003766"/>
<proteinExistence type="predicted"/>
<dbReference type="SUPFAM" id="SSF52540">
    <property type="entry name" value="P-loop containing nucleoside triphosphate hydrolases"/>
    <property type="match status" value="1"/>
</dbReference>
<keyword evidence="6" id="KW-0067">ATP-binding</keyword>
<dbReference type="STRING" id="6945.B7PFF5"/>
<dbReference type="InterPro" id="IPR027417">
    <property type="entry name" value="P-loop_NTPase"/>
</dbReference>
<dbReference type="Pfam" id="PF13087">
    <property type="entry name" value="AAA_12"/>
    <property type="match status" value="1"/>
</dbReference>
<dbReference type="GO" id="GO:0032574">
    <property type="term" value="F:5'-3' RNA helicase activity"/>
    <property type="evidence" value="ECO:0007669"/>
    <property type="project" value="InterPro"/>
</dbReference>
<dbReference type="FunFam" id="3.40.50.300:FF:005419">
    <property type="entry name" value="RNA helicase, putative"/>
    <property type="match status" value="1"/>
</dbReference>
<evidence type="ECO:0000256" key="2">
    <source>
        <dbReference type="ARBA" id="ARBA00022490"/>
    </source>
</evidence>
<keyword evidence="6" id="KW-0347">Helicase</keyword>
<dbReference type="CDD" id="cd18808">
    <property type="entry name" value="SF1_C_Upf1"/>
    <property type="match status" value="1"/>
</dbReference>
<dbReference type="InterPro" id="IPR047187">
    <property type="entry name" value="SF1_C_Upf1"/>
</dbReference>
<dbReference type="EMBL" id="DS702116">
    <property type="protein sequence ID" value="EEC05327.1"/>
    <property type="molecule type" value="Genomic_DNA"/>
</dbReference>
<feature type="domain" description="DNA2/NAM7 helicase helicase" evidence="4">
    <location>
        <begin position="75"/>
        <end position="155"/>
    </location>
</feature>
<gene>
    <name evidence="6" type="ORF">IscW_ISCW003766</name>
</gene>
<dbReference type="EMBL" id="ABJB010945482">
    <property type="status" value="NOT_ANNOTATED_CDS"/>
    <property type="molecule type" value="Genomic_DNA"/>
</dbReference>
<dbReference type="GO" id="GO:0031047">
    <property type="term" value="P:regulatory ncRNA-mediated gene silencing"/>
    <property type="evidence" value="ECO:0007669"/>
    <property type="project" value="UniProtKB-KW"/>
</dbReference>
<feature type="domain" description="DNA2/NAM7 helicase-like C-terminal" evidence="5">
    <location>
        <begin position="164"/>
        <end position="376"/>
    </location>
</feature>
<dbReference type="EMBL" id="ABJB010781270">
    <property type="status" value="NOT_ANNOTATED_CDS"/>
    <property type="molecule type" value="Genomic_DNA"/>
</dbReference>
<dbReference type="Pfam" id="PF13086">
    <property type="entry name" value="AAA_11"/>
    <property type="match status" value="1"/>
</dbReference>
<feature type="non-terminal residue" evidence="6">
    <location>
        <position position="1"/>
    </location>
</feature>
<evidence type="ECO:0000259" key="4">
    <source>
        <dbReference type="Pfam" id="PF13086"/>
    </source>
</evidence>
<evidence type="ECO:0000256" key="3">
    <source>
        <dbReference type="ARBA" id="ARBA00023158"/>
    </source>
</evidence>
<dbReference type="GO" id="GO:0003723">
    <property type="term" value="F:RNA binding"/>
    <property type="evidence" value="ECO:0007669"/>
    <property type="project" value="InterPro"/>
</dbReference>
<keyword evidence="8" id="KW-1185">Reference proteome</keyword>
<keyword evidence="3" id="KW-0943">RNA-mediated gene silencing</keyword>
<dbReference type="PaxDb" id="6945-B7PFF5"/>
<dbReference type="Proteomes" id="UP000001555">
    <property type="component" value="Unassembled WGS sequence"/>
</dbReference>
<dbReference type="Gene3D" id="3.40.50.300">
    <property type="entry name" value="P-loop containing nucleotide triphosphate hydrolases"/>
    <property type="match status" value="2"/>
</dbReference>
<dbReference type="AlphaFoldDB" id="B7PFF5"/>
<name>B7PFF5_IXOSC</name>
<dbReference type="EMBL" id="ABJB010847045">
    <property type="status" value="NOT_ANNOTATED_CDS"/>
    <property type="molecule type" value="Genomic_DNA"/>
</dbReference>
<accession>B7PFF5</accession>
<reference evidence="7" key="2">
    <citation type="submission" date="2020-05" db="UniProtKB">
        <authorList>
            <consortium name="EnsemblMetazoa"/>
        </authorList>
    </citation>
    <scope>IDENTIFICATION</scope>
    <source>
        <strain evidence="7">wikel</strain>
    </source>
</reference>
<dbReference type="PANTHER" id="PTHR45418">
    <property type="entry name" value="CANCER/TESTIS ANTIGEN 55"/>
    <property type="match status" value="1"/>
</dbReference>
<keyword evidence="6" id="KW-0547">Nucleotide-binding</keyword>
<evidence type="ECO:0000256" key="1">
    <source>
        <dbReference type="ARBA" id="ARBA00004496"/>
    </source>
</evidence>
<evidence type="ECO:0000259" key="5">
    <source>
        <dbReference type="Pfam" id="PF13087"/>
    </source>
</evidence>
<comment type="subcellular location">
    <subcellularLocation>
        <location evidence="1">Cytoplasm</location>
    </subcellularLocation>
</comment>
<dbReference type="HOGENOM" id="CLU_001666_6_4_1"/>
<evidence type="ECO:0000313" key="6">
    <source>
        <dbReference type="EMBL" id="EEC05327.1"/>
    </source>
</evidence>
<evidence type="ECO:0000313" key="8">
    <source>
        <dbReference type="Proteomes" id="UP000001555"/>
    </source>
</evidence>
<dbReference type="VEuPathDB" id="VectorBase:ISCI003766"/>
<keyword evidence="6" id="KW-0378">Hydrolase</keyword>
<protein>
    <submittedName>
        <fullName evidence="6 7">RNA helicase, putative</fullName>
    </submittedName>
</protein>
<dbReference type="EnsemblMetazoa" id="ISCW003766-RA">
    <property type="protein sequence ID" value="ISCW003766-PA"/>
    <property type="gene ID" value="ISCW003766"/>
</dbReference>
<dbReference type="EMBL" id="ABJB010279141">
    <property type="status" value="NOT_ANNOTATED_CDS"/>
    <property type="molecule type" value="Genomic_DNA"/>
</dbReference>
<dbReference type="GO" id="GO:0005737">
    <property type="term" value="C:cytoplasm"/>
    <property type="evidence" value="ECO:0007669"/>
    <property type="project" value="UniProtKB-SubCell"/>
</dbReference>
<dbReference type="PANTHER" id="PTHR45418:SF1">
    <property type="entry name" value="CANCER_TESTIS ANTIGEN 55"/>
    <property type="match status" value="1"/>
</dbReference>
<reference evidence="6 8" key="1">
    <citation type="submission" date="2008-03" db="EMBL/GenBank/DDBJ databases">
        <title>Annotation of Ixodes scapularis.</title>
        <authorList>
            <consortium name="Ixodes scapularis Genome Project Consortium"/>
            <person name="Caler E."/>
            <person name="Hannick L.I."/>
            <person name="Bidwell S."/>
            <person name="Joardar V."/>
            <person name="Thiagarajan M."/>
            <person name="Amedeo P."/>
            <person name="Galinsky K.J."/>
            <person name="Schobel S."/>
            <person name="Inman J."/>
            <person name="Hostetler J."/>
            <person name="Miller J."/>
            <person name="Hammond M."/>
            <person name="Megy K."/>
            <person name="Lawson D."/>
            <person name="Kodira C."/>
            <person name="Sutton G."/>
            <person name="Meyer J."/>
            <person name="Hill C.A."/>
            <person name="Birren B."/>
            <person name="Nene V."/>
            <person name="Collins F."/>
            <person name="Alarcon-Chaidez F."/>
            <person name="Wikel S."/>
            <person name="Strausberg R."/>
        </authorList>
    </citation>
    <scope>NUCLEOTIDE SEQUENCE [LARGE SCALE GENOMIC DNA]</scope>
    <source>
        <strain evidence="8">Wikel</strain>
        <strain evidence="6">Wikel colony</strain>
    </source>
</reference>
<dbReference type="InterPro" id="IPR041677">
    <property type="entry name" value="DNA2/NAM7_AAA_11"/>
</dbReference>
<dbReference type="CDD" id="cd18038">
    <property type="entry name" value="DEXXQc_Helz-like"/>
    <property type="match status" value="1"/>
</dbReference>
<dbReference type="InterPro" id="IPR041679">
    <property type="entry name" value="DNA2/NAM7-like_C"/>
</dbReference>
<evidence type="ECO:0000313" key="7">
    <source>
        <dbReference type="EnsemblMetazoa" id="ISCW003766-PA"/>
    </source>
</evidence>
<keyword evidence="2" id="KW-0963">Cytoplasm</keyword>
<dbReference type="VEuPathDB" id="VectorBase:ISCP_024899"/>
<sequence length="447" mass="50643">QICHIIPSSHILVLAPSNSASDLLAERLLEHLMPSQIFRMYAASVNPNKVSKKLLKCCNYKPNDRTFFFPACEKLQKYKVIVSTLATSGKLVSAKLPLNHFTHVFVDEAGHSLEPECLIPVVGLMSPWEPSQRGSGGHLVLAGDPLQLGPVIRSKLARSYGFGVSLLERLMELPPYQRLENGHYNPQMLTKLLKNFRSHADILEIPNHMFYEQELQVFFFFLHCLGQATKVRKTLRDSIVGLGLRESQLRAMTLDCGSEFVIAALAMLWERKLNANTLIAVKFIIPTTVYTEYSTNNAVLKIRTLLEKRGHGGITVGSTEEFQGQERLVIIISTVRSNPNLLGNDFRHEVGFLRNRKRFNVAVTRAKSLLIVVGNPHTLSKDPCWRRQQRFAMAGIGEMAPLRPCGVMDKVFFLLKALYHCFAGRRNCRIPITQKTLQEEPRWREEL</sequence>
<dbReference type="EMBL" id="ABJB010802805">
    <property type="status" value="NOT_ANNOTATED_CDS"/>
    <property type="molecule type" value="Genomic_DNA"/>
</dbReference>